<name>A0ABD5E568_9ACTN</name>
<feature type="region of interest" description="Disordered" evidence="1">
    <location>
        <begin position="1"/>
        <end position="172"/>
    </location>
</feature>
<feature type="compositionally biased region" description="Low complexity" evidence="1">
    <location>
        <begin position="34"/>
        <end position="80"/>
    </location>
</feature>
<reference evidence="3" key="1">
    <citation type="submission" date="2023-07" db="EMBL/GenBank/DDBJ databases">
        <title>30 novel species of actinomycetes from the DSMZ collection.</title>
        <authorList>
            <person name="Nouioui I."/>
        </authorList>
    </citation>
    <scope>NUCLEOTIDE SEQUENCE [LARGE SCALE GENOMIC DNA]</scope>
    <source>
        <strain evidence="3">DSM 41982</strain>
    </source>
</reference>
<protein>
    <submittedName>
        <fullName evidence="2">Uncharacterized protein</fullName>
    </submittedName>
</protein>
<dbReference type="EMBL" id="JAVRER010000011">
    <property type="protein sequence ID" value="MDT0415772.1"/>
    <property type="molecule type" value="Genomic_DNA"/>
</dbReference>
<dbReference type="RefSeq" id="WP_311676908.1">
    <property type="nucleotide sequence ID" value="NZ_JAVRER010000011.1"/>
</dbReference>
<feature type="compositionally biased region" description="Low complexity" evidence="1">
    <location>
        <begin position="134"/>
        <end position="164"/>
    </location>
</feature>
<gene>
    <name evidence="2" type="ORF">RM574_09750</name>
</gene>
<evidence type="ECO:0000256" key="1">
    <source>
        <dbReference type="SAM" id="MobiDB-lite"/>
    </source>
</evidence>
<feature type="compositionally biased region" description="Pro residues" evidence="1">
    <location>
        <begin position="24"/>
        <end position="33"/>
    </location>
</feature>
<feature type="compositionally biased region" description="Pro residues" evidence="1">
    <location>
        <begin position="113"/>
        <end position="133"/>
    </location>
</feature>
<organism evidence="2 3">
    <name type="scientific">Streptomyces evansiae</name>
    <dbReference type="NCBI Taxonomy" id="3075535"/>
    <lineage>
        <taxon>Bacteria</taxon>
        <taxon>Bacillati</taxon>
        <taxon>Actinomycetota</taxon>
        <taxon>Actinomycetes</taxon>
        <taxon>Kitasatosporales</taxon>
        <taxon>Streptomycetaceae</taxon>
        <taxon>Streptomyces</taxon>
    </lineage>
</organism>
<sequence>MSTPPPPQHPYGDPHGDPHGAPYGEPPAQPPYPYEQQQPYPQQEAGYGYPAQDPYGNQQPPQPYGGQAYGGQAPYGGPYAEQAPAPYGEQPYPAPDAYGNWPQSAQPGYGTPEPAPQPAPYATPYGTPEPPPAAQETPNPQAPGPQTQAPQPSGPPSSSGPQPSYGTAYDSLYGPGAAPGAATTAVPAFGDPAPAPPRKSRRTLFLGIGAGAAVLVVVGALLAFRGGGGDSDPDAGFPQVHQRLAPPAALLDGAYTRDQDLSRNEGAKINTEARGARDVRDASAVVVTYVGEPADGGGGSLVVSGFNGRIRNPGDTRAAMLKGAAGAKGAELLAPAKSFGGAEGAAKGNGAVSCQTMSTTQGSVTVVFPMCAWADDNTAATVAEITPKSVAAKAADVDLAAAAKRVAQVRAEMTKPYCPGGKGVC</sequence>
<accession>A0ABD5E568</accession>
<comment type="caution">
    <text evidence="2">The sequence shown here is derived from an EMBL/GenBank/DDBJ whole genome shotgun (WGS) entry which is preliminary data.</text>
</comment>
<evidence type="ECO:0000313" key="2">
    <source>
        <dbReference type="EMBL" id="MDT0415772.1"/>
    </source>
</evidence>
<evidence type="ECO:0000313" key="3">
    <source>
        <dbReference type="Proteomes" id="UP001183607"/>
    </source>
</evidence>
<dbReference type="Proteomes" id="UP001183607">
    <property type="component" value="Unassembled WGS sequence"/>
</dbReference>
<proteinExistence type="predicted"/>
<dbReference type="AlphaFoldDB" id="A0ABD5E568"/>